<feature type="transmembrane region" description="Helical" evidence="9">
    <location>
        <begin position="58"/>
        <end position="75"/>
    </location>
</feature>
<keyword evidence="8 9" id="KW-0472">Membrane</keyword>
<keyword evidence="5 9" id="KW-0064">Aspartyl protease</keyword>
<comment type="catalytic activity">
    <reaction evidence="9">
        <text>Release of signal peptides from bacterial membrane prolipoproteins. Hydrolyzes -Xaa-Yaa-Zaa-|-(S,diacylglyceryl)Cys-, in which Xaa is hydrophobic (preferably Leu), and Yaa (Ala or Ser) and Zaa (Gly or Ala) have small, neutral side chains.</text>
        <dbReference type="EC" id="3.4.23.36"/>
    </reaction>
</comment>
<keyword evidence="6 9" id="KW-0378">Hydrolase</keyword>
<evidence type="ECO:0000256" key="1">
    <source>
        <dbReference type="ARBA" id="ARBA00006139"/>
    </source>
</evidence>
<accession>A0ABW2NSX0</accession>
<comment type="subcellular location">
    <subcellularLocation>
        <location evidence="9">Cell membrane</location>
        <topology evidence="9">Multi-pass membrane protein</topology>
    </subcellularLocation>
</comment>
<comment type="similarity">
    <text evidence="1 9 10">Belongs to the peptidase A8 family.</text>
</comment>
<comment type="caution">
    <text evidence="11">The sequence shown here is derived from an EMBL/GenBank/DDBJ whole genome shotgun (WGS) entry which is preliminary data.</text>
</comment>
<comment type="pathway">
    <text evidence="9">Protein modification; lipoprotein biosynthesis (signal peptide cleavage).</text>
</comment>
<feature type="transmembrane region" description="Helical" evidence="9">
    <location>
        <begin position="82"/>
        <end position="101"/>
    </location>
</feature>
<evidence type="ECO:0000313" key="12">
    <source>
        <dbReference type="Proteomes" id="UP001596549"/>
    </source>
</evidence>
<feature type="active site" evidence="9">
    <location>
        <position position="128"/>
    </location>
</feature>
<dbReference type="InterPro" id="IPR001872">
    <property type="entry name" value="Peptidase_A8"/>
</dbReference>
<gene>
    <name evidence="9 11" type="primary">lspA</name>
    <name evidence="11" type="ORF">ACFQPF_10425</name>
</gene>
<comment type="caution">
    <text evidence="9">Lacks conserved residue(s) required for the propagation of feature annotation.</text>
</comment>
<evidence type="ECO:0000256" key="3">
    <source>
        <dbReference type="ARBA" id="ARBA00022670"/>
    </source>
</evidence>
<sequence length="153" mass="17140">MVYFLLALAVFVVDHLTKWWIVGSMQLGESITVIQDFFYITSHRNRGAAFGILQDQRWFFIIITTAVVAAVVYMLMKKSGDALFKSALGLILGGALGNFADRLFRGEVVDFLDFYIFNYDFPIFNVADSALVVGVGLIFIHSVLEGKKEKQNG</sequence>
<dbReference type="NCBIfam" id="TIGR00077">
    <property type="entry name" value="lspA"/>
    <property type="match status" value="1"/>
</dbReference>
<evidence type="ECO:0000256" key="7">
    <source>
        <dbReference type="ARBA" id="ARBA00022989"/>
    </source>
</evidence>
<keyword evidence="7 9" id="KW-1133">Transmembrane helix</keyword>
<name>A0ABW2NSX0_9BACL</name>
<evidence type="ECO:0000256" key="10">
    <source>
        <dbReference type="RuleBase" id="RU004181"/>
    </source>
</evidence>
<feature type="active site" evidence="9">
    <location>
        <position position="110"/>
    </location>
</feature>
<feature type="transmembrane region" description="Helical" evidence="9">
    <location>
        <begin position="121"/>
        <end position="144"/>
    </location>
</feature>
<dbReference type="PRINTS" id="PR00781">
    <property type="entry name" value="LIPOSIGPTASE"/>
</dbReference>
<keyword evidence="3 9" id="KW-0645">Protease</keyword>
<evidence type="ECO:0000256" key="5">
    <source>
        <dbReference type="ARBA" id="ARBA00022750"/>
    </source>
</evidence>
<evidence type="ECO:0000256" key="9">
    <source>
        <dbReference type="HAMAP-Rule" id="MF_00161"/>
    </source>
</evidence>
<dbReference type="Proteomes" id="UP001596549">
    <property type="component" value="Unassembled WGS sequence"/>
</dbReference>
<dbReference type="PANTHER" id="PTHR33695:SF1">
    <property type="entry name" value="LIPOPROTEIN SIGNAL PEPTIDASE"/>
    <property type="match status" value="1"/>
</dbReference>
<reference evidence="12" key="1">
    <citation type="journal article" date="2019" name="Int. J. Syst. Evol. Microbiol.">
        <title>The Global Catalogue of Microorganisms (GCM) 10K type strain sequencing project: providing services to taxonomists for standard genome sequencing and annotation.</title>
        <authorList>
            <consortium name="The Broad Institute Genomics Platform"/>
            <consortium name="The Broad Institute Genome Sequencing Center for Infectious Disease"/>
            <person name="Wu L."/>
            <person name="Ma J."/>
        </authorList>
    </citation>
    <scope>NUCLEOTIDE SEQUENCE [LARGE SCALE GENOMIC DNA]</scope>
    <source>
        <strain evidence="12">NBRC 106396</strain>
    </source>
</reference>
<comment type="function">
    <text evidence="9">This protein specifically catalyzes the removal of signal peptides from prolipoproteins.</text>
</comment>
<dbReference type="GO" id="GO:0004190">
    <property type="term" value="F:aspartic-type endopeptidase activity"/>
    <property type="evidence" value="ECO:0007669"/>
    <property type="project" value="UniProtKB-EC"/>
</dbReference>
<dbReference type="PANTHER" id="PTHR33695">
    <property type="entry name" value="LIPOPROTEIN SIGNAL PEPTIDASE"/>
    <property type="match status" value="1"/>
</dbReference>
<dbReference type="HAMAP" id="MF_00161">
    <property type="entry name" value="LspA"/>
    <property type="match status" value="1"/>
</dbReference>
<keyword evidence="12" id="KW-1185">Reference proteome</keyword>
<evidence type="ECO:0000256" key="8">
    <source>
        <dbReference type="ARBA" id="ARBA00023136"/>
    </source>
</evidence>
<evidence type="ECO:0000256" key="6">
    <source>
        <dbReference type="ARBA" id="ARBA00022801"/>
    </source>
</evidence>
<dbReference type="Pfam" id="PF01252">
    <property type="entry name" value="Peptidase_A8"/>
    <property type="match status" value="1"/>
</dbReference>
<keyword evidence="4 9" id="KW-0812">Transmembrane</keyword>
<protein>
    <recommendedName>
        <fullName evidence="9">Lipoprotein signal peptidase</fullName>
        <ecNumber evidence="9">3.4.23.36</ecNumber>
    </recommendedName>
    <alternativeName>
        <fullName evidence="9">Prolipoprotein signal peptidase</fullName>
    </alternativeName>
    <alternativeName>
        <fullName evidence="9">Signal peptidase II</fullName>
        <shortName evidence="9">SPase II</shortName>
    </alternativeName>
</protein>
<evidence type="ECO:0000313" key="11">
    <source>
        <dbReference type="EMBL" id="MFC7372098.1"/>
    </source>
</evidence>
<dbReference type="EMBL" id="JBHTCP010000016">
    <property type="protein sequence ID" value="MFC7372098.1"/>
    <property type="molecule type" value="Genomic_DNA"/>
</dbReference>
<dbReference type="EC" id="3.4.23.36" evidence="9"/>
<organism evidence="11 12">
    <name type="scientific">Fictibacillus iocasae</name>
    <dbReference type="NCBI Taxonomy" id="2715437"/>
    <lineage>
        <taxon>Bacteria</taxon>
        <taxon>Bacillati</taxon>
        <taxon>Bacillota</taxon>
        <taxon>Bacilli</taxon>
        <taxon>Bacillales</taxon>
        <taxon>Fictibacillaceae</taxon>
        <taxon>Fictibacillus</taxon>
    </lineage>
</organism>
<dbReference type="RefSeq" id="WP_379749341.1">
    <property type="nucleotide sequence ID" value="NZ_JBHTCP010000016.1"/>
</dbReference>
<evidence type="ECO:0000256" key="2">
    <source>
        <dbReference type="ARBA" id="ARBA00022475"/>
    </source>
</evidence>
<proteinExistence type="inferred from homology"/>
<evidence type="ECO:0000256" key="4">
    <source>
        <dbReference type="ARBA" id="ARBA00022692"/>
    </source>
</evidence>
<keyword evidence="2 9" id="KW-1003">Cell membrane</keyword>